<evidence type="ECO:0000256" key="3">
    <source>
        <dbReference type="ARBA" id="ARBA00022691"/>
    </source>
</evidence>
<proteinExistence type="predicted"/>
<keyword evidence="2 5" id="KW-0808">Transferase</keyword>
<keyword evidence="6" id="KW-1185">Reference proteome</keyword>
<dbReference type="InterPro" id="IPR036100">
    <property type="entry name" value="QueA_sf"/>
</dbReference>
<dbReference type="SUPFAM" id="SSF111337">
    <property type="entry name" value="QueA-like"/>
    <property type="match status" value="1"/>
</dbReference>
<organism evidence="5 6">
    <name type="scientific">Bathymodiolus thermophilus thioautotrophic gill symbiont</name>
    <dbReference type="NCBI Taxonomy" id="2360"/>
    <lineage>
        <taxon>Bacteria</taxon>
        <taxon>Pseudomonadati</taxon>
        <taxon>Pseudomonadota</taxon>
        <taxon>Gammaproteobacteria</taxon>
        <taxon>sulfur-oxidizing symbionts</taxon>
    </lineage>
</organism>
<evidence type="ECO:0000256" key="1">
    <source>
        <dbReference type="ARBA" id="ARBA00022490"/>
    </source>
</evidence>
<keyword evidence="3" id="KW-0949">S-adenosyl-L-methionine</keyword>
<dbReference type="InterPro" id="IPR003699">
    <property type="entry name" value="QueA"/>
</dbReference>
<reference evidence="5 6" key="1">
    <citation type="submission" date="2020-05" db="EMBL/GenBank/DDBJ databases">
        <authorList>
            <person name="Petersen J."/>
            <person name="Sayavedra L."/>
        </authorList>
    </citation>
    <scope>NUCLEOTIDE SEQUENCE [LARGE SCALE GENOMIC DNA]</scope>
    <source>
        <strain evidence="5">B azoricus SOX ET2 1586I</strain>
    </source>
</reference>
<evidence type="ECO:0000256" key="4">
    <source>
        <dbReference type="ARBA" id="ARBA00022785"/>
    </source>
</evidence>
<gene>
    <name evidence="5" type="ORF">AZO1586I_2151</name>
</gene>
<dbReference type="GO" id="GO:0051075">
    <property type="term" value="F:S-adenosylmethionine:tRNA ribosyltransferase-isomerase activity"/>
    <property type="evidence" value="ECO:0007669"/>
    <property type="project" value="UniProtKB-EC"/>
</dbReference>
<dbReference type="Gene3D" id="3.40.1780.10">
    <property type="entry name" value="QueA-like"/>
    <property type="match status" value="1"/>
</dbReference>
<dbReference type="EC" id="2.4.99.17" evidence="5"/>
<keyword evidence="4" id="KW-0671">Queuosine biosynthesis</keyword>
<evidence type="ECO:0000313" key="5">
    <source>
        <dbReference type="EMBL" id="CAB5507876.1"/>
    </source>
</evidence>
<protein>
    <submittedName>
        <fullName evidence="5">S-adenosylmethionine:tRNA ribosyltransferase-isomerase (EC)</fullName>
        <ecNumber evidence="5">2.4.99.17</ecNumber>
    </submittedName>
</protein>
<evidence type="ECO:0000256" key="2">
    <source>
        <dbReference type="ARBA" id="ARBA00022679"/>
    </source>
</evidence>
<keyword evidence="5" id="KW-0328">Glycosyltransferase</keyword>
<dbReference type="RefSeq" id="WP_090715707.1">
    <property type="nucleotide sequence ID" value="NZ_CAHJWF010000488.1"/>
</dbReference>
<name>A0ABN7GFI3_9GAMM</name>
<dbReference type="InterPro" id="IPR042118">
    <property type="entry name" value="QueA_dom1"/>
</dbReference>
<comment type="caution">
    <text evidence="5">The sequence shown here is derived from an EMBL/GenBank/DDBJ whole genome shotgun (WGS) entry which is preliminary data.</text>
</comment>
<accession>A0ABN7GFI3</accession>
<evidence type="ECO:0000313" key="6">
    <source>
        <dbReference type="Proteomes" id="UP000626656"/>
    </source>
</evidence>
<dbReference type="Pfam" id="PF02547">
    <property type="entry name" value="Queuosine_synth"/>
    <property type="match status" value="1"/>
</dbReference>
<keyword evidence="1" id="KW-0963">Cytoplasm</keyword>
<dbReference type="EMBL" id="CAHJWF010000488">
    <property type="protein sequence ID" value="CAB5507876.1"/>
    <property type="molecule type" value="Genomic_DNA"/>
</dbReference>
<dbReference type="Proteomes" id="UP000626656">
    <property type="component" value="Unassembled WGS sequence"/>
</dbReference>
<sequence length="35" mass="4240">MEIYQYAIEQKYRFFSYADAMLLNKGLTYINTNIL</sequence>